<dbReference type="WBParaSite" id="scaffold7066_cov148.g11605">
    <property type="protein sequence ID" value="scaffold7066_cov148.g11605"/>
    <property type="gene ID" value="scaffold7066_cov148.g11605"/>
</dbReference>
<dbReference type="AlphaFoldDB" id="A0A915N5H5"/>
<dbReference type="Proteomes" id="UP000887561">
    <property type="component" value="Unplaced"/>
</dbReference>
<name>A0A915N5H5_MELJA</name>
<organism evidence="2 3">
    <name type="scientific">Meloidogyne javanica</name>
    <name type="common">Root-knot nematode worm</name>
    <dbReference type="NCBI Taxonomy" id="6303"/>
    <lineage>
        <taxon>Eukaryota</taxon>
        <taxon>Metazoa</taxon>
        <taxon>Ecdysozoa</taxon>
        <taxon>Nematoda</taxon>
        <taxon>Chromadorea</taxon>
        <taxon>Rhabditida</taxon>
        <taxon>Tylenchina</taxon>
        <taxon>Tylenchomorpha</taxon>
        <taxon>Tylenchoidea</taxon>
        <taxon>Meloidogynidae</taxon>
        <taxon>Meloidogyninae</taxon>
        <taxon>Meloidogyne</taxon>
        <taxon>Meloidogyne incognita group</taxon>
    </lineage>
</organism>
<accession>A0A915N5H5</accession>
<evidence type="ECO:0000256" key="1">
    <source>
        <dbReference type="SAM" id="MobiDB-lite"/>
    </source>
</evidence>
<keyword evidence="2" id="KW-1185">Reference proteome</keyword>
<reference evidence="3" key="1">
    <citation type="submission" date="2022-11" db="UniProtKB">
        <authorList>
            <consortium name="WormBaseParasite"/>
        </authorList>
    </citation>
    <scope>IDENTIFICATION</scope>
</reference>
<evidence type="ECO:0000313" key="2">
    <source>
        <dbReference type="Proteomes" id="UP000887561"/>
    </source>
</evidence>
<feature type="compositionally biased region" description="Basic and acidic residues" evidence="1">
    <location>
        <begin position="55"/>
        <end position="75"/>
    </location>
</feature>
<feature type="region of interest" description="Disordered" evidence="1">
    <location>
        <begin position="55"/>
        <end position="111"/>
    </location>
</feature>
<protein>
    <submittedName>
        <fullName evidence="3">Uncharacterized protein</fullName>
    </submittedName>
</protein>
<proteinExistence type="predicted"/>
<sequence length="111" mass="13057">MILVESAIQHEYERNEAERGNIINIIKANKLEQLKAFPDSILAYNNFLSVVNKEKKEDVVKHEEKKEGKEKKEDVFNDEEKEGKGEKKGKEEKKDVVKQKEKKDEIKKEKE</sequence>
<evidence type="ECO:0000313" key="3">
    <source>
        <dbReference type="WBParaSite" id="scaffold7066_cov148.g11605"/>
    </source>
</evidence>
<feature type="compositionally biased region" description="Basic and acidic residues" evidence="1">
    <location>
        <begin position="81"/>
        <end position="111"/>
    </location>
</feature>